<dbReference type="AlphaFoldDB" id="A0A4R6M5G3"/>
<evidence type="ECO:0000313" key="2">
    <source>
        <dbReference type="EMBL" id="TDO95780.1"/>
    </source>
</evidence>
<name>A0A4R6M5G3_9GAMM</name>
<reference evidence="2 3" key="1">
    <citation type="submission" date="2019-03" db="EMBL/GenBank/DDBJ databases">
        <title>Genomic Encyclopedia of Type Strains, Phase III (KMG-III): the genomes of soil and plant-associated and newly described type strains.</title>
        <authorList>
            <person name="Whitman W."/>
        </authorList>
    </citation>
    <scope>NUCLEOTIDE SEQUENCE [LARGE SCALE GENOMIC DNA]</scope>
    <source>
        <strain evidence="2 3">CECT 7378</strain>
    </source>
</reference>
<keyword evidence="1" id="KW-0812">Transmembrane</keyword>
<keyword evidence="1" id="KW-0472">Membrane</keyword>
<gene>
    <name evidence="2" type="ORF">DFP79_3136</name>
</gene>
<dbReference type="Proteomes" id="UP000294656">
    <property type="component" value="Unassembled WGS sequence"/>
</dbReference>
<keyword evidence="1" id="KW-1133">Transmembrane helix</keyword>
<sequence length="54" mass="5868">MGTSITSWENVSAYFTFADNPLALVLFSIGAAAIVAGLISTIKKHEDKAFEEYK</sequence>
<keyword evidence="3" id="KW-1185">Reference proteome</keyword>
<comment type="caution">
    <text evidence="2">The sequence shown here is derived from an EMBL/GenBank/DDBJ whole genome shotgun (WGS) entry which is preliminary data.</text>
</comment>
<protein>
    <submittedName>
        <fullName evidence="2">Uncharacterized protein</fullName>
    </submittedName>
</protein>
<proteinExistence type="predicted"/>
<dbReference type="EMBL" id="SNXC01000015">
    <property type="protein sequence ID" value="TDO95780.1"/>
    <property type="molecule type" value="Genomic_DNA"/>
</dbReference>
<organism evidence="2 3">
    <name type="scientific">Marinomonas balearica</name>
    <dbReference type="NCBI Taxonomy" id="491947"/>
    <lineage>
        <taxon>Bacteria</taxon>
        <taxon>Pseudomonadati</taxon>
        <taxon>Pseudomonadota</taxon>
        <taxon>Gammaproteobacteria</taxon>
        <taxon>Oceanospirillales</taxon>
        <taxon>Oceanospirillaceae</taxon>
        <taxon>Marinomonas</taxon>
    </lineage>
</organism>
<evidence type="ECO:0000256" key="1">
    <source>
        <dbReference type="SAM" id="Phobius"/>
    </source>
</evidence>
<evidence type="ECO:0000313" key="3">
    <source>
        <dbReference type="Proteomes" id="UP000294656"/>
    </source>
</evidence>
<feature type="transmembrane region" description="Helical" evidence="1">
    <location>
        <begin position="20"/>
        <end position="39"/>
    </location>
</feature>
<accession>A0A4R6M5G3</accession>
<dbReference type="RefSeq" id="WP_166637718.1">
    <property type="nucleotide sequence ID" value="NZ_SNXC01000015.1"/>
</dbReference>